<keyword evidence="5 9" id="KW-0812">Transmembrane</keyword>
<gene>
    <name evidence="9 10" type="primary">fliQ</name>
    <name evidence="10" type="ORF">PH603_09190</name>
</gene>
<dbReference type="PANTHER" id="PTHR34040:SF2">
    <property type="entry name" value="FLAGELLAR BIOSYNTHETIC PROTEIN FLIQ"/>
    <property type="match status" value="1"/>
</dbReference>
<sequence length="88" mass="9485">MTGPDVLDVARDAMTTLLILIAPILSIGLFIGLTIAFFQAVTQINEMTLTFVPKIIAVFSGLLFMMPMMGRQLGGLMERIADRIIAGG</sequence>
<dbReference type="AlphaFoldDB" id="A0AAF0BK98"/>
<dbReference type="Proteomes" id="UP001217500">
    <property type="component" value="Chromosome"/>
</dbReference>
<evidence type="ECO:0000256" key="9">
    <source>
        <dbReference type="RuleBase" id="RU364090"/>
    </source>
</evidence>
<evidence type="ECO:0000313" key="11">
    <source>
        <dbReference type="Proteomes" id="UP001217500"/>
    </source>
</evidence>
<dbReference type="GO" id="GO:0044780">
    <property type="term" value="P:bacterial-type flagellum assembly"/>
    <property type="evidence" value="ECO:0007669"/>
    <property type="project" value="InterPro"/>
</dbReference>
<comment type="function">
    <text evidence="9">Role in flagellar biosynthesis.</text>
</comment>
<proteinExistence type="inferred from homology"/>
<dbReference type="GO" id="GO:0009425">
    <property type="term" value="C:bacterial-type flagellum basal body"/>
    <property type="evidence" value="ECO:0007669"/>
    <property type="project" value="UniProtKB-SubCell"/>
</dbReference>
<keyword evidence="10" id="KW-0282">Flagellum</keyword>
<dbReference type="KEGG" id="gso:PH603_09190"/>
<evidence type="ECO:0000256" key="5">
    <source>
        <dbReference type="ARBA" id="ARBA00022692"/>
    </source>
</evidence>
<feature type="transmembrane region" description="Helical" evidence="9">
    <location>
        <begin position="51"/>
        <end position="69"/>
    </location>
</feature>
<keyword evidence="6 9" id="KW-1133">Transmembrane helix</keyword>
<dbReference type="RefSeq" id="WP_289502070.1">
    <property type="nucleotide sequence ID" value="NZ_CP116805.1"/>
</dbReference>
<comment type="subcellular location">
    <subcellularLocation>
        <location evidence="1 9">Cell membrane</location>
        <topology evidence="1">Multi-pass membrane protein</topology>
    </subcellularLocation>
    <subcellularLocation>
        <location evidence="9">Bacterial flagellum basal body</location>
    </subcellularLocation>
</comment>
<keyword evidence="7 9" id="KW-0472">Membrane</keyword>
<dbReference type="InterPro" id="IPR002191">
    <property type="entry name" value="Bac_export_3"/>
</dbReference>
<organism evidence="10 11">
    <name type="scientific">Gimibacter soli</name>
    <dbReference type="NCBI Taxonomy" id="3024400"/>
    <lineage>
        <taxon>Bacteria</taxon>
        <taxon>Pseudomonadati</taxon>
        <taxon>Pseudomonadota</taxon>
        <taxon>Alphaproteobacteria</taxon>
        <taxon>Kordiimonadales</taxon>
        <taxon>Temperatibacteraceae</taxon>
        <taxon>Gimibacter</taxon>
    </lineage>
</organism>
<name>A0AAF0BK98_9PROT</name>
<dbReference type="PRINTS" id="PR00952">
    <property type="entry name" value="TYPE3IMQPROT"/>
</dbReference>
<protein>
    <recommendedName>
        <fullName evidence="3 9">Flagellar biosynthetic protein FliQ</fullName>
    </recommendedName>
</protein>
<feature type="transmembrane region" description="Helical" evidence="9">
    <location>
        <begin position="17"/>
        <end position="39"/>
    </location>
</feature>
<keyword evidence="11" id="KW-1185">Reference proteome</keyword>
<keyword evidence="8 9" id="KW-0975">Bacterial flagellum</keyword>
<evidence type="ECO:0000256" key="3">
    <source>
        <dbReference type="ARBA" id="ARBA00021718"/>
    </source>
</evidence>
<dbReference type="PANTHER" id="PTHR34040">
    <property type="entry name" value="FLAGELLAR BIOSYNTHETIC PROTEIN FLIQ"/>
    <property type="match status" value="1"/>
</dbReference>
<dbReference type="GO" id="GO:0005886">
    <property type="term" value="C:plasma membrane"/>
    <property type="evidence" value="ECO:0007669"/>
    <property type="project" value="UniProtKB-SubCell"/>
</dbReference>
<dbReference type="InterPro" id="IPR006305">
    <property type="entry name" value="FliQ"/>
</dbReference>
<keyword evidence="10" id="KW-0966">Cell projection</keyword>
<dbReference type="EMBL" id="CP116805">
    <property type="protein sequence ID" value="WCL52712.1"/>
    <property type="molecule type" value="Genomic_DNA"/>
</dbReference>
<evidence type="ECO:0000256" key="4">
    <source>
        <dbReference type="ARBA" id="ARBA00022475"/>
    </source>
</evidence>
<dbReference type="Pfam" id="PF01313">
    <property type="entry name" value="Bac_export_3"/>
    <property type="match status" value="1"/>
</dbReference>
<dbReference type="GO" id="GO:0009306">
    <property type="term" value="P:protein secretion"/>
    <property type="evidence" value="ECO:0007669"/>
    <property type="project" value="InterPro"/>
</dbReference>
<comment type="similarity">
    <text evidence="2 9">Belongs to the FliQ/MopD/SpaQ family.</text>
</comment>
<accession>A0AAF0BK98</accession>
<reference evidence="10" key="1">
    <citation type="submission" date="2023-01" db="EMBL/GenBank/DDBJ databases">
        <title>The genome sequence of Kordiimonadaceae bacterium 6D33.</title>
        <authorList>
            <person name="Liu Y."/>
        </authorList>
    </citation>
    <scope>NUCLEOTIDE SEQUENCE</scope>
    <source>
        <strain evidence="10">6D33</strain>
    </source>
</reference>
<evidence type="ECO:0000256" key="7">
    <source>
        <dbReference type="ARBA" id="ARBA00023136"/>
    </source>
</evidence>
<evidence type="ECO:0000256" key="8">
    <source>
        <dbReference type="ARBA" id="ARBA00023143"/>
    </source>
</evidence>
<keyword evidence="10" id="KW-0969">Cilium</keyword>
<dbReference type="NCBIfam" id="TIGR01402">
    <property type="entry name" value="fliQ"/>
    <property type="match status" value="1"/>
</dbReference>
<dbReference type="PIRSF" id="PIRSF004669">
    <property type="entry name" value="FliQ"/>
    <property type="match status" value="1"/>
</dbReference>
<evidence type="ECO:0000256" key="2">
    <source>
        <dbReference type="ARBA" id="ARBA00006156"/>
    </source>
</evidence>
<evidence type="ECO:0000313" key="10">
    <source>
        <dbReference type="EMBL" id="WCL52712.1"/>
    </source>
</evidence>
<evidence type="ECO:0000256" key="6">
    <source>
        <dbReference type="ARBA" id="ARBA00022989"/>
    </source>
</evidence>
<keyword evidence="4 9" id="KW-1003">Cell membrane</keyword>
<evidence type="ECO:0000256" key="1">
    <source>
        <dbReference type="ARBA" id="ARBA00004651"/>
    </source>
</evidence>